<dbReference type="SUPFAM" id="SSF46458">
    <property type="entry name" value="Globin-like"/>
    <property type="match status" value="1"/>
</dbReference>
<dbReference type="InterPro" id="IPR012292">
    <property type="entry name" value="Globin/Proto"/>
</dbReference>
<dbReference type="EMBL" id="FNBC01000019">
    <property type="protein sequence ID" value="SDE99767.1"/>
    <property type="molecule type" value="Genomic_DNA"/>
</dbReference>
<evidence type="ECO:0000313" key="2">
    <source>
        <dbReference type="EMBL" id="SDE99767.1"/>
    </source>
</evidence>
<dbReference type="InterPro" id="IPR044398">
    <property type="entry name" value="Globin-sensor_dom"/>
</dbReference>
<feature type="domain" description="Globin-sensor" evidence="1">
    <location>
        <begin position="34"/>
        <end position="170"/>
    </location>
</feature>
<dbReference type="CDD" id="cd14764">
    <property type="entry name" value="SSDgbs_2"/>
    <property type="match status" value="1"/>
</dbReference>
<reference evidence="3" key="1">
    <citation type="submission" date="2016-10" db="EMBL/GenBank/DDBJ databases">
        <authorList>
            <person name="Varghese N."/>
            <person name="Submissions S."/>
        </authorList>
    </citation>
    <scope>NUCLEOTIDE SEQUENCE [LARGE SCALE GENOMIC DNA]</scope>
    <source>
        <strain evidence="3">CGMCC 1.6992</strain>
    </source>
</reference>
<dbReference type="Gene3D" id="1.10.490.10">
    <property type="entry name" value="Globins"/>
    <property type="match status" value="1"/>
</dbReference>
<evidence type="ECO:0000259" key="1">
    <source>
        <dbReference type="Pfam" id="PF11563"/>
    </source>
</evidence>
<dbReference type="InterPro" id="IPR009050">
    <property type="entry name" value="Globin-like_sf"/>
</dbReference>
<dbReference type="GO" id="GO:0020037">
    <property type="term" value="F:heme binding"/>
    <property type="evidence" value="ECO:0007669"/>
    <property type="project" value="InterPro"/>
</dbReference>
<sequence length="202" mass="23202">MLEDVTEKNLARFYQIAQEIWNQLPPKARFRPLEDGKVLARHADLMASWTEELVQGFYDTLFGHPATRKIFREGERPAREKTLRDWYLRTIRGPFNGQYFAWQALVGLVHVRRGVTNAMMAAMWNWVTEKVSEKARAHLPPEEARALEDAWRRLAFTATALIAEEYLQGYLEALALSDRQDPEAFAQKAQMAAAALLAQISP</sequence>
<keyword evidence="3" id="KW-1185">Reference proteome</keyword>
<accession>A0A1G7HGZ4</accession>
<proteinExistence type="predicted"/>
<name>A0A1G7HGZ4_9DEIN</name>
<dbReference type="Proteomes" id="UP000199446">
    <property type="component" value="Unassembled WGS sequence"/>
</dbReference>
<dbReference type="GO" id="GO:0019825">
    <property type="term" value="F:oxygen binding"/>
    <property type="evidence" value="ECO:0007669"/>
    <property type="project" value="InterPro"/>
</dbReference>
<dbReference type="Pfam" id="PF11563">
    <property type="entry name" value="Protoglobin"/>
    <property type="match status" value="1"/>
</dbReference>
<evidence type="ECO:0000313" key="3">
    <source>
        <dbReference type="Proteomes" id="UP000199446"/>
    </source>
</evidence>
<organism evidence="2 3">
    <name type="scientific">Thermus arciformis</name>
    <dbReference type="NCBI Taxonomy" id="482827"/>
    <lineage>
        <taxon>Bacteria</taxon>
        <taxon>Thermotogati</taxon>
        <taxon>Deinococcota</taxon>
        <taxon>Deinococci</taxon>
        <taxon>Thermales</taxon>
        <taxon>Thermaceae</taxon>
        <taxon>Thermus</taxon>
    </lineage>
</organism>
<dbReference type="AlphaFoldDB" id="A0A1G7HGZ4"/>
<gene>
    <name evidence="2" type="ORF">SAMN04488243_11948</name>
</gene>
<protein>
    <submittedName>
        <fullName evidence="2">Protoglobin</fullName>
    </submittedName>
</protein>